<evidence type="ECO:0008006" key="3">
    <source>
        <dbReference type="Google" id="ProtNLM"/>
    </source>
</evidence>
<organism evidence="1 2">
    <name type="scientific">Micromonospora inaquosa</name>
    <dbReference type="NCBI Taxonomy" id="2203716"/>
    <lineage>
        <taxon>Bacteria</taxon>
        <taxon>Bacillati</taxon>
        <taxon>Actinomycetota</taxon>
        <taxon>Actinomycetes</taxon>
        <taxon>Micromonosporales</taxon>
        <taxon>Micromonosporaceae</taxon>
        <taxon>Micromonospora</taxon>
    </lineage>
</organism>
<gene>
    <name evidence="1" type="ORF">DLJ59_09525</name>
</gene>
<dbReference type="InterPro" id="IPR036390">
    <property type="entry name" value="WH_DNA-bd_sf"/>
</dbReference>
<evidence type="ECO:0000313" key="2">
    <source>
        <dbReference type="Proteomes" id="UP000282312"/>
    </source>
</evidence>
<accession>A0A3N9WUS1</accession>
<protein>
    <recommendedName>
        <fullName evidence="3">Transcriptional regulator</fullName>
    </recommendedName>
</protein>
<proteinExistence type="predicted"/>
<sequence>MMAVQLKLPTSARRRIYQALVDQPGRHWTVRTLTQALALHASVKETAVRDTINFLLSLQLVALVPHQRAMTISLTAPGERALIVALRRANSQAGT</sequence>
<evidence type="ECO:0000313" key="1">
    <source>
        <dbReference type="EMBL" id="RQX04459.1"/>
    </source>
</evidence>
<dbReference type="AlphaFoldDB" id="A0A3N9WUS1"/>
<name>A0A3N9WUS1_9ACTN</name>
<keyword evidence="2" id="KW-1185">Reference proteome</keyword>
<dbReference type="EMBL" id="QGSZ01000174">
    <property type="protein sequence ID" value="RQX04459.1"/>
    <property type="molecule type" value="Genomic_DNA"/>
</dbReference>
<reference evidence="1 2" key="1">
    <citation type="submission" date="2018-05" db="EMBL/GenBank/DDBJ databases">
        <title>Micromonospora from Atacama Desert.</title>
        <authorList>
            <person name="Carro L."/>
            <person name="Goodfellow M."/>
            <person name="Klenk H.-P."/>
        </authorList>
    </citation>
    <scope>NUCLEOTIDE SEQUENCE [LARGE SCALE GENOMIC DNA]</scope>
    <source>
        <strain evidence="1 2">LB39</strain>
    </source>
</reference>
<dbReference type="SUPFAM" id="SSF46785">
    <property type="entry name" value="Winged helix' DNA-binding domain"/>
    <property type="match status" value="1"/>
</dbReference>
<comment type="caution">
    <text evidence="1">The sequence shown here is derived from an EMBL/GenBank/DDBJ whole genome shotgun (WGS) entry which is preliminary data.</text>
</comment>
<dbReference type="Proteomes" id="UP000282312">
    <property type="component" value="Unassembled WGS sequence"/>
</dbReference>